<evidence type="ECO:0000313" key="2">
    <source>
        <dbReference type="Proteomes" id="UP000290289"/>
    </source>
</evidence>
<protein>
    <submittedName>
        <fullName evidence="1">Uncharacterized protein</fullName>
    </submittedName>
</protein>
<dbReference type="EMBL" id="RDQH01000332">
    <property type="protein sequence ID" value="RXH96103.1"/>
    <property type="molecule type" value="Genomic_DNA"/>
</dbReference>
<keyword evidence="2" id="KW-1185">Reference proteome</keyword>
<dbReference type="Proteomes" id="UP000290289">
    <property type="component" value="Chromosome 6"/>
</dbReference>
<proteinExistence type="predicted"/>
<reference evidence="1 2" key="1">
    <citation type="submission" date="2018-10" db="EMBL/GenBank/DDBJ databases">
        <title>A high-quality apple genome assembly.</title>
        <authorList>
            <person name="Hu J."/>
        </authorList>
    </citation>
    <scope>NUCLEOTIDE SEQUENCE [LARGE SCALE GENOMIC DNA]</scope>
    <source>
        <strain evidence="2">cv. HFTH1</strain>
        <tissue evidence="1">Young leaf</tissue>
    </source>
</reference>
<name>A0A498JQF4_MALDO</name>
<accession>A0A498JQF4</accession>
<evidence type="ECO:0000313" key="1">
    <source>
        <dbReference type="EMBL" id="RXH96103.1"/>
    </source>
</evidence>
<dbReference type="AlphaFoldDB" id="A0A498JQF4"/>
<gene>
    <name evidence="1" type="ORF">DVH24_008603</name>
</gene>
<organism evidence="1 2">
    <name type="scientific">Malus domestica</name>
    <name type="common">Apple</name>
    <name type="synonym">Pyrus malus</name>
    <dbReference type="NCBI Taxonomy" id="3750"/>
    <lineage>
        <taxon>Eukaryota</taxon>
        <taxon>Viridiplantae</taxon>
        <taxon>Streptophyta</taxon>
        <taxon>Embryophyta</taxon>
        <taxon>Tracheophyta</taxon>
        <taxon>Spermatophyta</taxon>
        <taxon>Magnoliopsida</taxon>
        <taxon>eudicotyledons</taxon>
        <taxon>Gunneridae</taxon>
        <taxon>Pentapetalae</taxon>
        <taxon>rosids</taxon>
        <taxon>fabids</taxon>
        <taxon>Rosales</taxon>
        <taxon>Rosaceae</taxon>
        <taxon>Amygdaloideae</taxon>
        <taxon>Maleae</taxon>
        <taxon>Malus</taxon>
    </lineage>
</organism>
<comment type="caution">
    <text evidence="1">The sequence shown here is derived from an EMBL/GenBank/DDBJ whole genome shotgun (WGS) entry which is preliminary data.</text>
</comment>
<sequence length="92" mass="10424">MKRSGREEIAAVKKAKHLNDVKFGTSSAIDEQYREQLLSSEAPSADERREWWHAFYGGAAFSSSARFPLIVALNYESVLDDNENDDANEMRV</sequence>